<evidence type="ECO:0000256" key="1">
    <source>
        <dbReference type="SAM" id="MobiDB-lite"/>
    </source>
</evidence>
<keyword evidence="3" id="KW-1185">Reference proteome</keyword>
<dbReference type="KEGG" id="paca:ID47_03590"/>
<name>A0A077AZ62_9PROT</name>
<gene>
    <name evidence="2" type="ORF">ID47_03590</name>
</gene>
<dbReference type="HOGENOM" id="CLU_2367651_0_0_5"/>
<reference evidence="2 3" key="1">
    <citation type="submission" date="2014-07" db="EMBL/GenBank/DDBJ databases">
        <title>Comparative genomic insights into amoeba endosymbionts belonging to the families of Holosporaceae and Candidatus Midichloriaceae within Rickettsiales.</title>
        <authorList>
            <person name="Wang Z."/>
            <person name="Wu M."/>
        </authorList>
    </citation>
    <scope>NUCLEOTIDE SEQUENCE [LARGE SCALE GENOMIC DNA]</scope>
    <source>
        <strain evidence="2">PRA3</strain>
    </source>
</reference>
<evidence type="ECO:0000313" key="2">
    <source>
        <dbReference type="EMBL" id="AIK96020.1"/>
    </source>
</evidence>
<dbReference type="RefSeq" id="WP_038463861.1">
    <property type="nucleotide sequence ID" value="NZ_CP008941.1"/>
</dbReference>
<accession>A0A077AZ62</accession>
<evidence type="ECO:0000313" key="3">
    <source>
        <dbReference type="Proteomes" id="UP000028926"/>
    </source>
</evidence>
<sequence>MPVLAVDNETLKKDKERLTIWQDEERMTSSEDEERGLDSKKVGSSSESSDESQEEETSESEAEGVELNTIHIFVSTSWTGEHLPLNLRSSRSRIL</sequence>
<dbReference type="Proteomes" id="UP000028926">
    <property type="component" value="Chromosome"/>
</dbReference>
<protein>
    <submittedName>
        <fullName evidence="2">Uncharacterized protein</fullName>
    </submittedName>
</protein>
<proteinExistence type="predicted"/>
<dbReference type="EMBL" id="CP008941">
    <property type="protein sequence ID" value="AIK96020.1"/>
    <property type="molecule type" value="Genomic_DNA"/>
</dbReference>
<dbReference type="AlphaFoldDB" id="A0A077AZ62"/>
<dbReference type="STRING" id="91604.ID47_03590"/>
<feature type="region of interest" description="Disordered" evidence="1">
    <location>
        <begin position="22"/>
        <end position="66"/>
    </location>
</feature>
<feature type="compositionally biased region" description="Acidic residues" evidence="1">
    <location>
        <begin position="48"/>
        <end position="64"/>
    </location>
</feature>
<organism evidence="2 3">
    <name type="scientific">Candidatus Odyssella acanthamoebae</name>
    <dbReference type="NCBI Taxonomy" id="91604"/>
    <lineage>
        <taxon>Bacteria</taxon>
        <taxon>Pseudomonadati</taxon>
        <taxon>Pseudomonadota</taxon>
        <taxon>Alphaproteobacteria</taxon>
        <taxon>Holosporales</taxon>
        <taxon>Candidatus Paracaedibacteraceae</taxon>
        <taxon>Candidatus Odyssella</taxon>
    </lineage>
</organism>